<reference evidence="3 4" key="1">
    <citation type="submission" date="2022-01" db="EMBL/GenBank/DDBJ databases">
        <title>A chromosomal length assembly of Cordylochernes scorpioides.</title>
        <authorList>
            <person name="Zeh D."/>
            <person name="Zeh J."/>
        </authorList>
    </citation>
    <scope>NUCLEOTIDE SEQUENCE [LARGE SCALE GENOMIC DNA]</scope>
    <source>
        <strain evidence="3">IN4F17</strain>
        <tissue evidence="3">Whole Body</tissue>
    </source>
</reference>
<feature type="compositionally biased region" description="Low complexity" evidence="1">
    <location>
        <begin position="391"/>
        <end position="405"/>
    </location>
</feature>
<dbReference type="Gene3D" id="1.10.10.1450">
    <property type="match status" value="1"/>
</dbReference>
<evidence type="ECO:0000313" key="4">
    <source>
        <dbReference type="Proteomes" id="UP001235939"/>
    </source>
</evidence>
<evidence type="ECO:0000256" key="1">
    <source>
        <dbReference type="SAM" id="MobiDB-lite"/>
    </source>
</evidence>
<dbReference type="EMBL" id="CP092873">
    <property type="protein sequence ID" value="UYV74228.1"/>
    <property type="molecule type" value="Genomic_DNA"/>
</dbReference>
<dbReference type="Proteomes" id="UP001235939">
    <property type="component" value="Chromosome 11"/>
</dbReference>
<evidence type="ECO:0000259" key="2">
    <source>
        <dbReference type="Pfam" id="PF17906"/>
    </source>
</evidence>
<evidence type="ECO:0000313" key="3">
    <source>
        <dbReference type="EMBL" id="UYV74228.1"/>
    </source>
</evidence>
<feature type="region of interest" description="Disordered" evidence="1">
    <location>
        <begin position="387"/>
        <end position="412"/>
    </location>
</feature>
<keyword evidence="4" id="KW-1185">Reference proteome</keyword>
<sequence length="633" mass="73089">MAISEPKSTHLREVLLFTFNWKKSATEAYRMLEEVYGDHALSKSQCYRWYKKFQSGNFVLDNEPRGKPPQKFEDAELTQTQEKLAKQLQVSQGAVSLRLNSLGITQKLSRWAPHELSERQQERRLVTCEGLLARHEKKSFLHRIKSYAPKVMGLPGQFPKQTPRPNCFGKKAMLCVWWDQTGVVYFEFLKPGETVNTSRYEQQMHSLREAVNEKRPEWRQKHNKLILQHDNAPAQNATEFSNSDILRKWLVDWFDSKGIEFFRQGIRKLPERWSEKKKPEVPPPPAAPQLPSWSAVVEPMEVSQPPVSSSSSPESDSEEEVDKVVHIRTPADSTVFTGRNKVTVERLAPSEPFPVCCQEICTPSEDSLSDSPTGYQIYPELDDHSYSKSYSPANTTSPATTTKKPPTTPRYFTSGKPSIYDHRWKQEIYEEDSRGALNIRNRQHQTTLTRFRTSHLKPLKIENNNKIYPTCPKCSLAPAAPEHILACIRCTKQDLWERPLLIIKQLEEHELMELVWNRERSLNLMQNLVEVHRKHILMKQVCGTLCLSKSNVFIWHKRFSDGRNTLEDDKHTGRPSSSKTPESIEKVREFVANNRNLGKTKVCAKFVPHTLMGEQKSLRIAHCRDIISAYEND</sequence>
<feature type="region of interest" description="Disordered" evidence="1">
    <location>
        <begin position="300"/>
        <end position="322"/>
    </location>
</feature>
<accession>A0ABY6KZV0</accession>
<dbReference type="InterPro" id="IPR001888">
    <property type="entry name" value="Transposase_1"/>
</dbReference>
<feature type="compositionally biased region" description="Low complexity" evidence="1">
    <location>
        <begin position="300"/>
        <end position="314"/>
    </location>
</feature>
<dbReference type="Pfam" id="PF17906">
    <property type="entry name" value="HTH_48"/>
    <property type="match status" value="1"/>
</dbReference>
<organism evidence="3 4">
    <name type="scientific">Cordylochernes scorpioides</name>
    <dbReference type="NCBI Taxonomy" id="51811"/>
    <lineage>
        <taxon>Eukaryota</taxon>
        <taxon>Metazoa</taxon>
        <taxon>Ecdysozoa</taxon>
        <taxon>Arthropoda</taxon>
        <taxon>Chelicerata</taxon>
        <taxon>Arachnida</taxon>
        <taxon>Pseudoscorpiones</taxon>
        <taxon>Cheliferoidea</taxon>
        <taxon>Chernetidae</taxon>
        <taxon>Cordylochernes</taxon>
    </lineage>
</organism>
<dbReference type="PANTHER" id="PTHR46060">
    <property type="entry name" value="MARINER MOS1 TRANSPOSASE-LIKE PROTEIN"/>
    <property type="match status" value="1"/>
</dbReference>
<dbReference type="InterPro" id="IPR036388">
    <property type="entry name" value="WH-like_DNA-bd_sf"/>
</dbReference>
<gene>
    <name evidence="3" type="ORF">LAZ67_11002536</name>
</gene>
<dbReference type="Gene3D" id="1.10.10.10">
    <property type="entry name" value="Winged helix-like DNA-binding domain superfamily/Winged helix DNA-binding domain"/>
    <property type="match status" value="1"/>
</dbReference>
<protein>
    <submittedName>
        <fullName evidence="3">SETMAR</fullName>
    </submittedName>
</protein>
<name>A0ABY6KZV0_9ARAC</name>
<dbReference type="Pfam" id="PF01359">
    <property type="entry name" value="Transposase_1"/>
    <property type="match status" value="1"/>
</dbReference>
<dbReference type="InterPro" id="IPR052709">
    <property type="entry name" value="Transposase-MT_Hybrid"/>
</dbReference>
<dbReference type="InterPro" id="IPR041426">
    <property type="entry name" value="Mos1_HTH"/>
</dbReference>
<dbReference type="InterPro" id="IPR036397">
    <property type="entry name" value="RNaseH_sf"/>
</dbReference>
<proteinExistence type="predicted"/>
<feature type="domain" description="Mos1 transposase HTH" evidence="2">
    <location>
        <begin position="9"/>
        <end position="57"/>
    </location>
</feature>
<dbReference type="PANTHER" id="PTHR46060:SF2">
    <property type="entry name" value="HISTONE-LYSINE N-METHYLTRANSFERASE SETMAR"/>
    <property type="match status" value="1"/>
</dbReference>
<dbReference type="Gene3D" id="3.30.420.10">
    <property type="entry name" value="Ribonuclease H-like superfamily/Ribonuclease H"/>
    <property type="match status" value="1"/>
</dbReference>